<feature type="region of interest" description="Disordered" evidence="1">
    <location>
        <begin position="1"/>
        <end position="142"/>
    </location>
</feature>
<dbReference type="EMBL" id="CAUYUJ010012481">
    <property type="protein sequence ID" value="CAK0834037.1"/>
    <property type="molecule type" value="Genomic_DNA"/>
</dbReference>
<feature type="compositionally biased region" description="Low complexity" evidence="1">
    <location>
        <begin position="69"/>
        <end position="117"/>
    </location>
</feature>
<feature type="non-terminal residue" evidence="2">
    <location>
        <position position="1"/>
    </location>
</feature>
<gene>
    <name evidence="2" type="ORF">PCOR1329_LOCUS31565</name>
</gene>
<name>A0ABN9SQ47_9DINO</name>
<evidence type="ECO:0000313" key="3">
    <source>
        <dbReference type="Proteomes" id="UP001189429"/>
    </source>
</evidence>
<feature type="compositionally biased region" description="Gly residues" evidence="1">
    <location>
        <begin position="133"/>
        <end position="142"/>
    </location>
</feature>
<comment type="caution">
    <text evidence="2">The sequence shown here is derived from an EMBL/GenBank/DDBJ whole genome shotgun (WGS) entry which is preliminary data.</text>
</comment>
<proteinExistence type="predicted"/>
<evidence type="ECO:0000313" key="2">
    <source>
        <dbReference type="EMBL" id="CAK0834037.1"/>
    </source>
</evidence>
<dbReference type="Proteomes" id="UP001189429">
    <property type="component" value="Unassembled WGS sequence"/>
</dbReference>
<feature type="compositionally biased region" description="Basic and acidic residues" evidence="1">
    <location>
        <begin position="32"/>
        <end position="44"/>
    </location>
</feature>
<organism evidence="2 3">
    <name type="scientific">Prorocentrum cordatum</name>
    <dbReference type="NCBI Taxonomy" id="2364126"/>
    <lineage>
        <taxon>Eukaryota</taxon>
        <taxon>Sar</taxon>
        <taxon>Alveolata</taxon>
        <taxon>Dinophyceae</taxon>
        <taxon>Prorocentrales</taxon>
        <taxon>Prorocentraceae</taxon>
        <taxon>Prorocentrum</taxon>
    </lineage>
</organism>
<reference evidence="2" key="1">
    <citation type="submission" date="2023-10" db="EMBL/GenBank/DDBJ databases">
        <authorList>
            <person name="Chen Y."/>
            <person name="Shah S."/>
            <person name="Dougan E. K."/>
            <person name="Thang M."/>
            <person name="Chan C."/>
        </authorList>
    </citation>
    <scope>NUCLEOTIDE SEQUENCE [LARGE SCALE GENOMIC DNA]</scope>
</reference>
<sequence>RGLLGTVSHLARTSAGSPRARPLPQRALCPRSRRDCQMNEEPGRRGLVQEYTRPGSAYVVSREFPPRPGSAAQQGSSLSSGSRPPLGAAASGFGRPAASRGGPGSRAGSRAGSQSRPIDILEDEEAAPAQRAGGQGLRGLDG</sequence>
<keyword evidence="3" id="KW-1185">Reference proteome</keyword>
<evidence type="ECO:0000256" key="1">
    <source>
        <dbReference type="SAM" id="MobiDB-lite"/>
    </source>
</evidence>
<accession>A0ABN9SQ47</accession>
<protein>
    <submittedName>
        <fullName evidence="2">Uncharacterized protein</fullName>
    </submittedName>
</protein>